<dbReference type="EC" id="4.1.1.1" evidence="6"/>
<keyword evidence="13" id="KW-1185">Reference proteome</keyword>
<evidence type="ECO:0000313" key="12">
    <source>
        <dbReference type="EMBL" id="URE00240.1"/>
    </source>
</evidence>
<evidence type="ECO:0000256" key="8">
    <source>
        <dbReference type="ARBA" id="ARBA00022793"/>
    </source>
</evidence>
<evidence type="ECO:0000256" key="5">
    <source>
        <dbReference type="ARBA" id="ARBA00011881"/>
    </source>
</evidence>
<dbReference type="PANTHER" id="PTHR43452">
    <property type="entry name" value="PYRUVATE DECARBOXYLASE"/>
    <property type="match status" value="1"/>
</dbReference>
<evidence type="ECO:0000256" key="6">
    <source>
        <dbReference type="ARBA" id="ARBA00013202"/>
    </source>
</evidence>
<dbReference type="InterPro" id="IPR029061">
    <property type="entry name" value="THDP-binding"/>
</dbReference>
<name>A0A9E7FQQ6_9LILI</name>
<keyword evidence="8" id="KW-0210">Decarboxylase</keyword>
<dbReference type="OrthoDB" id="3970464at2759"/>
<evidence type="ECO:0000256" key="7">
    <source>
        <dbReference type="ARBA" id="ARBA00022723"/>
    </source>
</evidence>
<keyword evidence="10" id="KW-0786">Thiamine pyrophosphate</keyword>
<keyword evidence="11" id="KW-0456">Lyase</keyword>
<evidence type="ECO:0000256" key="11">
    <source>
        <dbReference type="ARBA" id="ARBA00023239"/>
    </source>
</evidence>
<gene>
    <name evidence="12" type="ORF">MUK42_27884</name>
</gene>
<evidence type="ECO:0000256" key="3">
    <source>
        <dbReference type="ARBA" id="ARBA00001964"/>
    </source>
</evidence>
<dbReference type="AlphaFoldDB" id="A0A9E7FQQ6"/>
<sequence>MPWVVRLTAASDDSEDLAPHRLPPPPGGGARGVGVCVVTFTINWLSVLNAIAGAYSENPSVVCIVGGHNSDDYGTNRILLHHAILSVHRRPQIRTGLSRITLYFQAIAGDLWRHKDYSDGLCSSSPISKLLFLPCNTRWRSILLYLHPCHAPPIVKEELRCIGSCSIIGVYSGLHRILSVVQSCRLVDDSRTSAPLVSAGHAHGTQEKVKPFSHHQRKKTHLAIAVTGFASFQIPIEVRKQDLLALKE</sequence>
<evidence type="ECO:0000256" key="2">
    <source>
        <dbReference type="ARBA" id="ARBA00001920"/>
    </source>
</evidence>
<dbReference type="GO" id="GO:0005829">
    <property type="term" value="C:cytosol"/>
    <property type="evidence" value="ECO:0007669"/>
    <property type="project" value="TreeGrafter"/>
</dbReference>
<accession>A0A9E7FQQ6</accession>
<dbReference type="GO" id="GO:0046872">
    <property type="term" value="F:metal ion binding"/>
    <property type="evidence" value="ECO:0007669"/>
    <property type="project" value="UniProtKB-KW"/>
</dbReference>
<evidence type="ECO:0000256" key="1">
    <source>
        <dbReference type="ARBA" id="ARBA00001041"/>
    </source>
</evidence>
<dbReference type="GO" id="GO:0004737">
    <property type="term" value="F:pyruvate decarboxylase activity"/>
    <property type="evidence" value="ECO:0007669"/>
    <property type="project" value="UniProtKB-EC"/>
</dbReference>
<evidence type="ECO:0000256" key="10">
    <source>
        <dbReference type="ARBA" id="ARBA00023052"/>
    </source>
</evidence>
<comment type="catalytic activity">
    <reaction evidence="1">
        <text>a 2-oxocarboxylate + H(+) = an aldehyde + CO2</text>
        <dbReference type="Rhea" id="RHEA:11628"/>
        <dbReference type="ChEBI" id="CHEBI:15378"/>
        <dbReference type="ChEBI" id="CHEBI:16526"/>
        <dbReference type="ChEBI" id="CHEBI:17478"/>
        <dbReference type="ChEBI" id="CHEBI:35179"/>
        <dbReference type="EC" id="4.1.1.1"/>
    </reaction>
</comment>
<comment type="cofactor">
    <cofactor evidence="3">
        <name>thiamine diphosphate</name>
        <dbReference type="ChEBI" id="CHEBI:58937"/>
    </cofactor>
</comment>
<evidence type="ECO:0000313" key="13">
    <source>
        <dbReference type="Proteomes" id="UP001055439"/>
    </source>
</evidence>
<keyword evidence="12" id="KW-0670">Pyruvate</keyword>
<reference evidence="12" key="1">
    <citation type="submission" date="2022-05" db="EMBL/GenBank/DDBJ databases">
        <title>The Musa troglodytarum L. genome provides insights into the mechanism of non-climacteric behaviour and enrichment of carotenoids.</title>
        <authorList>
            <person name="Wang J."/>
        </authorList>
    </citation>
    <scope>NUCLEOTIDE SEQUENCE</scope>
    <source>
        <tissue evidence="12">Leaf</tissue>
    </source>
</reference>
<comment type="similarity">
    <text evidence="4">Belongs to the TPP enzyme family.</text>
</comment>
<dbReference type="Proteomes" id="UP001055439">
    <property type="component" value="Chromosome 5"/>
</dbReference>
<evidence type="ECO:0000256" key="4">
    <source>
        <dbReference type="ARBA" id="ARBA00007812"/>
    </source>
</evidence>
<comment type="subunit">
    <text evidence="5">Homotetramer.</text>
</comment>
<dbReference type="PANTHER" id="PTHR43452:SF6">
    <property type="entry name" value="PYRUVATE DECARBOXYLASE 2"/>
    <property type="match status" value="1"/>
</dbReference>
<protein>
    <recommendedName>
        <fullName evidence="6">pyruvate decarboxylase</fullName>
        <ecNumber evidence="6">4.1.1.1</ecNumber>
    </recommendedName>
</protein>
<dbReference type="GO" id="GO:0000949">
    <property type="term" value="P:aromatic amino acid family catabolic process to alcohol via Ehrlich pathway"/>
    <property type="evidence" value="ECO:0007669"/>
    <property type="project" value="TreeGrafter"/>
</dbReference>
<dbReference type="InterPro" id="IPR012110">
    <property type="entry name" value="PDC/IPDC-like"/>
</dbReference>
<dbReference type="Gene3D" id="3.40.50.970">
    <property type="match status" value="1"/>
</dbReference>
<dbReference type="SUPFAM" id="SSF52518">
    <property type="entry name" value="Thiamin diphosphate-binding fold (THDP-binding)"/>
    <property type="match status" value="1"/>
</dbReference>
<comment type="cofactor">
    <cofactor evidence="2">
        <name>a metal cation</name>
        <dbReference type="ChEBI" id="CHEBI:25213"/>
    </cofactor>
</comment>
<keyword evidence="7" id="KW-0479">Metal-binding</keyword>
<evidence type="ECO:0000256" key="9">
    <source>
        <dbReference type="ARBA" id="ARBA00022842"/>
    </source>
</evidence>
<organism evidence="12 13">
    <name type="scientific">Musa troglodytarum</name>
    <name type="common">fe'i banana</name>
    <dbReference type="NCBI Taxonomy" id="320322"/>
    <lineage>
        <taxon>Eukaryota</taxon>
        <taxon>Viridiplantae</taxon>
        <taxon>Streptophyta</taxon>
        <taxon>Embryophyta</taxon>
        <taxon>Tracheophyta</taxon>
        <taxon>Spermatophyta</taxon>
        <taxon>Magnoliopsida</taxon>
        <taxon>Liliopsida</taxon>
        <taxon>Zingiberales</taxon>
        <taxon>Musaceae</taxon>
        <taxon>Musa</taxon>
    </lineage>
</organism>
<proteinExistence type="inferred from homology"/>
<dbReference type="EMBL" id="CP097507">
    <property type="protein sequence ID" value="URE00240.1"/>
    <property type="molecule type" value="Genomic_DNA"/>
</dbReference>
<keyword evidence="9" id="KW-0460">Magnesium</keyword>